<evidence type="ECO:0000313" key="8">
    <source>
        <dbReference type="Proteomes" id="UP000093346"/>
    </source>
</evidence>
<dbReference type="PANTHER" id="PTHR37316:SF1">
    <property type="entry name" value="TEICHOIC ACID GLYCEROL-PHOSPHATE PRIMASE"/>
    <property type="match status" value="1"/>
</dbReference>
<dbReference type="Gene3D" id="3.40.50.12580">
    <property type="match status" value="1"/>
</dbReference>
<name>A0AB33BL33_9LACO</name>
<evidence type="ECO:0000256" key="3">
    <source>
        <dbReference type="ARBA" id="ARBA00022475"/>
    </source>
</evidence>
<dbReference type="RefSeq" id="WP_065866212.1">
    <property type="nucleotide sequence ID" value="NZ_CP014872.1"/>
</dbReference>
<dbReference type="GeneID" id="61250232"/>
<dbReference type="InterPro" id="IPR043148">
    <property type="entry name" value="TagF_C"/>
</dbReference>
<evidence type="ECO:0000256" key="2">
    <source>
        <dbReference type="ARBA" id="ARBA00010488"/>
    </source>
</evidence>
<proteinExistence type="inferred from homology"/>
<dbReference type="GO" id="GO:0019350">
    <property type="term" value="P:teichoic acid biosynthetic process"/>
    <property type="evidence" value="ECO:0007669"/>
    <property type="project" value="UniProtKB-KW"/>
</dbReference>
<evidence type="ECO:0000256" key="1">
    <source>
        <dbReference type="ARBA" id="ARBA00004202"/>
    </source>
</evidence>
<dbReference type="GO" id="GO:0047355">
    <property type="term" value="F:CDP-glycerol glycerophosphotransferase activity"/>
    <property type="evidence" value="ECO:0007669"/>
    <property type="project" value="InterPro"/>
</dbReference>
<dbReference type="InterPro" id="IPR043149">
    <property type="entry name" value="TagF_N"/>
</dbReference>
<keyword evidence="3" id="KW-1003">Cell membrane</keyword>
<evidence type="ECO:0000313" key="7">
    <source>
        <dbReference type="EMBL" id="ANZ59451.1"/>
    </source>
</evidence>
<dbReference type="PANTHER" id="PTHR37316">
    <property type="entry name" value="TEICHOIC ACID GLYCEROL-PHOSPHATE PRIMASE"/>
    <property type="match status" value="1"/>
</dbReference>
<dbReference type="Pfam" id="PF04464">
    <property type="entry name" value="Glyphos_transf"/>
    <property type="match status" value="1"/>
</dbReference>
<dbReference type="Gene3D" id="3.40.50.11820">
    <property type="match status" value="1"/>
</dbReference>
<dbReference type="SUPFAM" id="SSF53756">
    <property type="entry name" value="UDP-Glycosyltransferase/glycogen phosphorylase"/>
    <property type="match status" value="1"/>
</dbReference>
<dbReference type="EMBL" id="CP014907">
    <property type="protein sequence ID" value="ANZ59451.1"/>
    <property type="molecule type" value="Genomic_DNA"/>
</dbReference>
<dbReference type="KEGG" id="lle:AYR59_05205"/>
<sequence length="389" mass="45300">MKFIYVWFIRIISALFYFRPKKNVYYIMSYDSNLHLLKRIAAEIPDGQKLVVFYNPRVLVAAYDLKAFGIKAIPLKNSFGFALLHIPSLMTARLVFCDNYYAFMAGILPSKKMKIVQLWHADGTIKCFGFENPANAYESFLKKHRHQTFYNHIDNFVVASKAMGHVFQNSCRQSFDKMKFLGFTKSDRLFSDRWINTVRNRIYLANPELKGKRVILYAPTFRPGDSVNPPQGTIEALASDPNAMVAVKLYQEVDRNKLKLDQFNHKNVRIYDEFSITDLMTIADTFVTDYSSYAFDFSLLPQAKSMLFFMYDMKEYEKNPGIQNGFENWLPSKPITTVSDLSQAIKAHETMNFDKFNQMWNTYNDGKAYKRVIDKYVLCQENAAEDHDE</sequence>
<comment type="similarity">
    <text evidence="2">Belongs to the CDP-glycerol glycerophosphotransferase family.</text>
</comment>
<evidence type="ECO:0000256" key="5">
    <source>
        <dbReference type="ARBA" id="ARBA00022944"/>
    </source>
</evidence>
<keyword evidence="4 7" id="KW-0808">Transferase</keyword>
<protein>
    <submittedName>
        <fullName evidence="7">Glycosyl transferase</fullName>
    </submittedName>
</protein>
<organism evidence="7 8">
    <name type="scientific">Fructilactobacillus lindneri</name>
    <dbReference type="NCBI Taxonomy" id="53444"/>
    <lineage>
        <taxon>Bacteria</taxon>
        <taxon>Bacillati</taxon>
        <taxon>Bacillota</taxon>
        <taxon>Bacilli</taxon>
        <taxon>Lactobacillales</taxon>
        <taxon>Lactobacillaceae</taxon>
        <taxon>Fructilactobacillus</taxon>
    </lineage>
</organism>
<dbReference type="InterPro" id="IPR007554">
    <property type="entry name" value="Glycerophosphate_synth"/>
</dbReference>
<evidence type="ECO:0000256" key="4">
    <source>
        <dbReference type="ARBA" id="ARBA00022679"/>
    </source>
</evidence>
<keyword evidence="5" id="KW-0777">Teichoic acid biosynthesis</keyword>
<evidence type="ECO:0000256" key="6">
    <source>
        <dbReference type="ARBA" id="ARBA00023136"/>
    </source>
</evidence>
<accession>A0AB33BL33</accession>
<dbReference type="GO" id="GO:0005886">
    <property type="term" value="C:plasma membrane"/>
    <property type="evidence" value="ECO:0007669"/>
    <property type="project" value="UniProtKB-SubCell"/>
</dbReference>
<keyword evidence="6" id="KW-0472">Membrane</keyword>
<reference evidence="7 8" key="1">
    <citation type="submission" date="2016-03" db="EMBL/GenBank/DDBJ databases">
        <title>Pediococcus and Lactobacillus from brewery environment - whole genome sequencing and assembly.</title>
        <authorList>
            <person name="Behr J."/>
            <person name="Geissler A.J."/>
            <person name="Vogel R.F."/>
        </authorList>
    </citation>
    <scope>NUCLEOTIDE SEQUENCE [LARGE SCALE GENOMIC DNA]</scope>
    <source>
        <strain evidence="7 8">TMW 1.481</strain>
    </source>
</reference>
<dbReference type="AlphaFoldDB" id="A0AB33BL33"/>
<dbReference type="InterPro" id="IPR051612">
    <property type="entry name" value="Teichoic_Acid_Biosynth"/>
</dbReference>
<comment type="subcellular location">
    <subcellularLocation>
        <location evidence="1">Cell membrane</location>
        <topology evidence="1">Peripheral membrane protein</topology>
    </subcellularLocation>
</comment>
<gene>
    <name evidence="7" type="ORF">AYR59_05205</name>
</gene>
<dbReference type="Proteomes" id="UP000093346">
    <property type="component" value="Chromosome"/>
</dbReference>